<accession>A0A0H2R0U6</accession>
<dbReference type="AlphaFoldDB" id="A0A0H2R0U6"/>
<organism evidence="1 2">
    <name type="scientific">Schizopora paradoxa</name>
    <dbReference type="NCBI Taxonomy" id="27342"/>
    <lineage>
        <taxon>Eukaryota</taxon>
        <taxon>Fungi</taxon>
        <taxon>Dikarya</taxon>
        <taxon>Basidiomycota</taxon>
        <taxon>Agaricomycotina</taxon>
        <taxon>Agaricomycetes</taxon>
        <taxon>Hymenochaetales</taxon>
        <taxon>Schizoporaceae</taxon>
        <taxon>Schizopora</taxon>
    </lineage>
</organism>
<dbReference type="STRING" id="27342.A0A0H2R0U6"/>
<dbReference type="OrthoDB" id="3182995at2759"/>
<proteinExistence type="predicted"/>
<evidence type="ECO:0008006" key="3">
    <source>
        <dbReference type="Google" id="ProtNLM"/>
    </source>
</evidence>
<name>A0A0H2R0U6_9AGAM</name>
<protein>
    <recommendedName>
        <fullName evidence="3">Protein kinase domain-containing protein</fullName>
    </recommendedName>
</protein>
<sequence length="326" mass="37942">MLDFGDYRAVQIRLPQFGFPSRYSFDQAIVQKKYPEPISPGPQKKIYKIPDFEEIKFESTYGVCRAWTSQRDDPNAFSFIIKFAIGDSDERHEALRKEATVYHEQIPSVQGSDVPIFYGYFEGEKLNSNAKRVSCIFLEDCGDPVYGCLVDLPLPARAEIFKEVGRIHLCGMTLDDFCEGNVVHKGNSYRIIDFQLVEIRREHEHSCLWKDDRVYEGKPVPTFRDIGCRTMHNIGLELDLWKSRLSVEVMGSNCPKSEYPTQEAIDTLCQGVVLHQYGDEFKLQKWLKSYKQYEGRLTPEQYMEKFERPVFEKKYFGIRMDGDSDH</sequence>
<evidence type="ECO:0000313" key="2">
    <source>
        <dbReference type="Proteomes" id="UP000053477"/>
    </source>
</evidence>
<dbReference type="Proteomes" id="UP000053477">
    <property type="component" value="Unassembled WGS sequence"/>
</dbReference>
<evidence type="ECO:0000313" key="1">
    <source>
        <dbReference type="EMBL" id="KLO05334.1"/>
    </source>
</evidence>
<reference evidence="1 2" key="1">
    <citation type="submission" date="2015-04" db="EMBL/GenBank/DDBJ databases">
        <title>Complete genome sequence of Schizopora paradoxa KUC8140, a cosmopolitan wood degrader in East Asia.</title>
        <authorList>
            <consortium name="DOE Joint Genome Institute"/>
            <person name="Min B."/>
            <person name="Park H."/>
            <person name="Jang Y."/>
            <person name="Kim J.-J."/>
            <person name="Kim K.H."/>
            <person name="Pangilinan J."/>
            <person name="Lipzen A."/>
            <person name="Riley R."/>
            <person name="Grigoriev I.V."/>
            <person name="Spatafora J.W."/>
            <person name="Choi I.-G."/>
        </authorList>
    </citation>
    <scope>NUCLEOTIDE SEQUENCE [LARGE SCALE GENOMIC DNA]</scope>
    <source>
        <strain evidence="1 2">KUC8140</strain>
    </source>
</reference>
<gene>
    <name evidence="1" type="ORF">SCHPADRAFT_1002975</name>
</gene>
<keyword evidence="2" id="KW-1185">Reference proteome</keyword>
<dbReference type="InParanoid" id="A0A0H2R0U6"/>
<dbReference type="EMBL" id="KQ086324">
    <property type="protein sequence ID" value="KLO05334.1"/>
    <property type="molecule type" value="Genomic_DNA"/>
</dbReference>